<evidence type="ECO:0000313" key="3">
    <source>
        <dbReference type="Proteomes" id="UP000002808"/>
    </source>
</evidence>
<evidence type="ECO:0000259" key="1">
    <source>
        <dbReference type="Pfam" id="PF19263"/>
    </source>
</evidence>
<gene>
    <name evidence="2" type="ORF">OUC_0818</name>
</gene>
<dbReference type="InterPro" id="IPR045455">
    <property type="entry name" value="NrS-1_pol-like_helicase"/>
</dbReference>
<proteinExistence type="predicted"/>
<dbReference type="Pfam" id="PF19263">
    <property type="entry name" value="DUF5906"/>
    <property type="match status" value="1"/>
</dbReference>
<accession>K2K031</accession>
<sequence>MSLWGCNDLMRALKEYVANERINIRRKFRENETMQNFTNFFITTNYFDLYETKNSSNSCHFLWA</sequence>
<dbReference type="Proteomes" id="UP000002808">
    <property type="component" value="Unassembled WGS sequence"/>
</dbReference>
<dbReference type="EMBL" id="AMOQ01000004">
    <property type="protein sequence ID" value="EKE80087.1"/>
    <property type="molecule type" value="Genomic_DNA"/>
</dbReference>
<feature type="domain" description="NrS-1 polymerase-like helicase" evidence="1">
    <location>
        <begin position="10"/>
        <end position="50"/>
    </location>
</feature>
<reference evidence="2 3" key="1">
    <citation type="submission" date="2012-08" db="EMBL/GenBank/DDBJ databases">
        <title>Comparative Sequence Analysis of H. pylori isolates.</title>
        <authorList>
            <person name="Blanchard T.G."/>
            <person name="Czinn S.J."/>
            <person name="McCracken C.M."/>
            <person name="Abolude K.A."/>
            <person name="Shefchek K.S."/>
            <person name="Maroo A.M."/>
            <person name="Santana-Cruz I.S."/>
            <person name="Tallon L.J."/>
            <person name="Ficke F.W.F."/>
        </authorList>
    </citation>
    <scope>NUCLEOTIDE SEQUENCE [LARGE SCALE GENOMIC DNA]</scope>
    <source>
        <strain evidence="2 3">R018c</strain>
    </source>
</reference>
<protein>
    <recommendedName>
        <fullName evidence="1">NrS-1 polymerase-like helicase domain-containing protein</fullName>
    </recommendedName>
</protein>
<comment type="caution">
    <text evidence="2">The sequence shown here is derived from an EMBL/GenBank/DDBJ whole genome shotgun (WGS) entry which is preliminary data.</text>
</comment>
<dbReference type="AlphaFoldDB" id="K2K031"/>
<evidence type="ECO:0000313" key="2">
    <source>
        <dbReference type="EMBL" id="EKE80087.1"/>
    </source>
</evidence>
<dbReference type="PATRIC" id="fig|1145110.4.peg.797"/>
<name>K2K031_HELPX</name>
<organism evidence="2 3">
    <name type="scientific">Helicobacter pylori R018c</name>
    <dbReference type="NCBI Taxonomy" id="1145110"/>
    <lineage>
        <taxon>Bacteria</taxon>
        <taxon>Pseudomonadati</taxon>
        <taxon>Campylobacterota</taxon>
        <taxon>Epsilonproteobacteria</taxon>
        <taxon>Campylobacterales</taxon>
        <taxon>Helicobacteraceae</taxon>
        <taxon>Helicobacter</taxon>
    </lineage>
</organism>